<dbReference type="InterPro" id="IPR011701">
    <property type="entry name" value="MFS"/>
</dbReference>
<dbReference type="Pfam" id="PF07690">
    <property type="entry name" value="MFS_1"/>
    <property type="match status" value="1"/>
</dbReference>
<feature type="transmembrane region" description="Helical" evidence="6">
    <location>
        <begin position="482"/>
        <end position="499"/>
    </location>
</feature>
<dbReference type="Gene3D" id="1.20.1250.20">
    <property type="entry name" value="MFS general substrate transporter like domains"/>
    <property type="match status" value="1"/>
</dbReference>
<feature type="transmembrane region" description="Helical" evidence="6">
    <location>
        <begin position="313"/>
        <end position="333"/>
    </location>
</feature>
<dbReference type="InterPro" id="IPR020846">
    <property type="entry name" value="MFS_dom"/>
</dbReference>
<feature type="transmembrane region" description="Helical" evidence="6">
    <location>
        <begin position="245"/>
        <end position="263"/>
    </location>
</feature>
<dbReference type="EMBL" id="CADCWG010000163">
    <property type="protein sequence ID" value="CAA9560825.1"/>
    <property type="molecule type" value="Genomic_DNA"/>
</dbReference>
<dbReference type="InterPro" id="IPR036259">
    <property type="entry name" value="MFS_trans_sf"/>
</dbReference>
<evidence type="ECO:0000256" key="2">
    <source>
        <dbReference type="ARBA" id="ARBA00022692"/>
    </source>
</evidence>
<evidence type="ECO:0000256" key="5">
    <source>
        <dbReference type="SAM" id="MobiDB-lite"/>
    </source>
</evidence>
<feature type="domain" description="Major facilitator superfamily (MFS) profile" evidence="7">
    <location>
        <begin position="94"/>
        <end position="533"/>
    </location>
</feature>
<feature type="transmembrane region" description="Helical" evidence="6">
    <location>
        <begin position="345"/>
        <end position="367"/>
    </location>
</feature>
<dbReference type="GO" id="GO:0005886">
    <property type="term" value="C:plasma membrane"/>
    <property type="evidence" value="ECO:0007669"/>
    <property type="project" value="TreeGrafter"/>
</dbReference>
<evidence type="ECO:0000256" key="6">
    <source>
        <dbReference type="SAM" id="Phobius"/>
    </source>
</evidence>
<name>A0A6J4UTZ9_9BACT</name>
<evidence type="ECO:0000259" key="7">
    <source>
        <dbReference type="PROSITE" id="PS50850"/>
    </source>
</evidence>
<feature type="transmembrane region" description="Helical" evidence="6">
    <location>
        <begin position="505"/>
        <end position="525"/>
    </location>
</feature>
<feature type="transmembrane region" description="Helical" evidence="6">
    <location>
        <begin position="379"/>
        <end position="398"/>
    </location>
</feature>
<organism evidence="8">
    <name type="scientific">uncultured Thermomicrobiales bacterium</name>
    <dbReference type="NCBI Taxonomy" id="1645740"/>
    <lineage>
        <taxon>Bacteria</taxon>
        <taxon>Pseudomonadati</taxon>
        <taxon>Thermomicrobiota</taxon>
        <taxon>Thermomicrobia</taxon>
        <taxon>Thermomicrobiales</taxon>
        <taxon>environmental samples</taxon>
    </lineage>
</organism>
<dbReference type="PROSITE" id="PS50850">
    <property type="entry name" value="MFS"/>
    <property type="match status" value="1"/>
</dbReference>
<evidence type="ECO:0000256" key="1">
    <source>
        <dbReference type="ARBA" id="ARBA00004141"/>
    </source>
</evidence>
<protein>
    <submittedName>
        <fullName evidence="8">Uncharacterized MFS-type transporter</fullName>
    </submittedName>
</protein>
<evidence type="ECO:0000256" key="4">
    <source>
        <dbReference type="ARBA" id="ARBA00023136"/>
    </source>
</evidence>
<dbReference type="AlphaFoldDB" id="A0A6J4UTZ9"/>
<accession>A0A6J4UTZ9</accession>
<dbReference type="GO" id="GO:0022857">
    <property type="term" value="F:transmembrane transporter activity"/>
    <property type="evidence" value="ECO:0007669"/>
    <property type="project" value="InterPro"/>
</dbReference>
<evidence type="ECO:0000256" key="3">
    <source>
        <dbReference type="ARBA" id="ARBA00022989"/>
    </source>
</evidence>
<feature type="transmembrane region" description="Helical" evidence="6">
    <location>
        <begin position="439"/>
        <end position="461"/>
    </location>
</feature>
<feature type="transmembrane region" description="Helical" evidence="6">
    <location>
        <begin position="160"/>
        <end position="182"/>
    </location>
</feature>
<dbReference type="PANTHER" id="PTHR23501">
    <property type="entry name" value="MAJOR FACILITATOR SUPERFAMILY"/>
    <property type="match status" value="1"/>
</dbReference>
<gene>
    <name evidence="8" type="ORF">AVDCRST_MAG49-2553</name>
</gene>
<keyword evidence="3 6" id="KW-1133">Transmembrane helix</keyword>
<feature type="transmembrane region" description="Helical" evidence="6">
    <location>
        <begin position="218"/>
        <end position="239"/>
    </location>
</feature>
<keyword evidence="4 6" id="KW-0472">Membrane</keyword>
<feature type="transmembrane region" description="Helical" evidence="6">
    <location>
        <begin position="93"/>
        <end position="115"/>
    </location>
</feature>
<dbReference type="PANTHER" id="PTHR23501:SF154">
    <property type="entry name" value="MULTIDRUG-EFFLUX TRANSPORTER RV1634-RELATED"/>
    <property type="match status" value="1"/>
</dbReference>
<feature type="region of interest" description="Disordered" evidence="5">
    <location>
        <begin position="1"/>
        <end position="62"/>
    </location>
</feature>
<keyword evidence="2 6" id="KW-0812">Transmembrane</keyword>
<feature type="transmembrane region" description="Helical" evidence="6">
    <location>
        <begin position="127"/>
        <end position="148"/>
    </location>
</feature>
<evidence type="ECO:0000313" key="8">
    <source>
        <dbReference type="EMBL" id="CAA9560825.1"/>
    </source>
</evidence>
<feature type="transmembrane region" description="Helical" evidence="6">
    <location>
        <begin position="188"/>
        <end position="206"/>
    </location>
</feature>
<dbReference type="SUPFAM" id="SSF103473">
    <property type="entry name" value="MFS general substrate transporter"/>
    <property type="match status" value="1"/>
</dbReference>
<sequence>MTAETRTPDAPVDGSPRDGRAVVDASPEAGWRSASVERDANADRPVGSGPVPGGRRPRRGLTSIRRGNGRVRRARTDAVRAESVGLLTPPFRAITVGMIALASLVAFEYLAVTTAMPTVVEALDGLALYPLAFGGALAAGVVGMVVSGSWSDTRGPAGPLWGGVAWFVAGLLLAGLAPAMWAVVVGRVVQGFGGGLLSVALYVVVARVYPAELRPRIFAGYAAAWVLPSIVGPAIAGLIVEQVGWRWVFLGVPILAVPAALLLRPGLAGLGAPPRDEDASDPVPAPTRRVPWALGAAASALLLHYGGQQRGPSAVVLLGVALAGLAVFAPRLLPAGTLRVRRGLPAVVALRGIAGAAFVGAEVYVPLMLSRERGLSPAAAGLTLTAAALGWGTGSWYRGRPNQRYSPTRVLQAGMALIASGIAAVALLVAPAVPTALGVVGWAVAGLGMGVVFPTLSLLTLELSPPAEQGTNSSALQLGDSLFTASVLALGGALFTALLSRSSTAAFLAGYAVAGGLALLGLAMASRTREEPSG</sequence>
<proteinExistence type="predicted"/>
<comment type="subcellular location">
    <subcellularLocation>
        <location evidence="1">Membrane</location>
        <topology evidence="1">Multi-pass membrane protein</topology>
    </subcellularLocation>
</comment>
<reference evidence="8" key="1">
    <citation type="submission" date="2020-02" db="EMBL/GenBank/DDBJ databases">
        <authorList>
            <person name="Meier V. D."/>
        </authorList>
    </citation>
    <scope>NUCLEOTIDE SEQUENCE</scope>
    <source>
        <strain evidence="8">AVDCRST_MAG49</strain>
    </source>
</reference>
<feature type="transmembrane region" description="Helical" evidence="6">
    <location>
        <begin position="410"/>
        <end position="433"/>
    </location>
</feature>